<evidence type="ECO:0000313" key="1">
    <source>
        <dbReference type="EMBL" id="RKU49478.1"/>
    </source>
</evidence>
<accession>A0A420YNN4</accession>
<name>A0A420YNN4_9PEZI</name>
<protein>
    <submittedName>
        <fullName evidence="1">Uncharacterized protein</fullName>
    </submittedName>
</protein>
<dbReference type="EMBL" id="QVQW01000001">
    <property type="protein sequence ID" value="RKU49478.1"/>
    <property type="molecule type" value="Genomic_DNA"/>
</dbReference>
<dbReference type="AlphaFoldDB" id="A0A420YNN4"/>
<organism evidence="1 2">
    <name type="scientific">Coniochaeta pulveracea</name>
    <dbReference type="NCBI Taxonomy" id="177199"/>
    <lineage>
        <taxon>Eukaryota</taxon>
        <taxon>Fungi</taxon>
        <taxon>Dikarya</taxon>
        <taxon>Ascomycota</taxon>
        <taxon>Pezizomycotina</taxon>
        <taxon>Sordariomycetes</taxon>
        <taxon>Sordariomycetidae</taxon>
        <taxon>Coniochaetales</taxon>
        <taxon>Coniochaetaceae</taxon>
        <taxon>Coniochaeta</taxon>
    </lineage>
</organism>
<evidence type="ECO:0000313" key="2">
    <source>
        <dbReference type="Proteomes" id="UP000275385"/>
    </source>
</evidence>
<keyword evidence="2" id="KW-1185">Reference proteome</keyword>
<reference evidence="1 2" key="1">
    <citation type="submission" date="2018-08" db="EMBL/GenBank/DDBJ databases">
        <title>Draft genome of the lignicolous fungus Coniochaeta pulveracea.</title>
        <authorList>
            <person name="Borstlap C.J."/>
            <person name="De Witt R.N."/>
            <person name="Botha A."/>
            <person name="Volschenk H."/>
        </authorList>
    </citation>
    <scope>NUCLEOTIDE SEQUENCE [LARGE SCALE GENOMIC DNA]</scope>
    <source>
        <strain evidence="1 2">CAB683</strain>
    </source>
</reference>
<dbReference type="Proteomes" id="UP000275385">
    <property type="component" value="Unassembled WGS sequence"/>
</dbReference>
<gene>
    <name evidence="1" type="ORF">DL546_008038</name>
</gene>
<proteinExistence type="predicted"/>
<comment type="caution">
    <text evidence="1">The sequence shown here is derived from an EMBL/GenBank/DDBJ whole genome shotgun (WGS) entry which is preliminary data.</text>
</comment>
<sequence>MTEHALSILCVLRLNFHESLGLKLLAVARHEQSKMYIPTVQHVLSAYLIFLYFFLVEAVANDTSLVFGPPTPDALNPLNLSAPVVRLMWTVPPDFLSSHPPSVDIWFITKSSSGDYGLYQLEANHTITAGNNTSDWNPKYVKQTLEDTQWKIKTGETTGFVELHAHMESGADYGPWYFSDEFEIIGYKYLTSAGARLRPTRDVISGLSWALLTMSLMWYEIY</sequence>